<evidence type="ECO:0000313" key="2">
    <source>
        <dbReference type="Proteomes" id="UP001242480"/>
    </source>
</evidence>
<proteinExistence type="predicted"/>
<name>A0ABU0IZZ9_9HYPH</name>
<dbReference type="Proteomes" id="UP001242480">
    <property type="component" value="Unassembled WGS sequence"/>
</dbReference>
<dbReference type="Pfam" id="PF01812">
    <property type="entry name" value="5-FTHF_cyc-lig"/>
    <property type="match status" value="1"/>
</dbReference>
<dbReference type="InterPro" id="IPR002698">
    <property type="entry name" value="FTHF_cligase"/>
</dbReference>
<dbReference type="EMBL" id="JAUSVX010000001">
    <property type="protein sequence ID" value="MDQ0467588.1"/>
    <property type="molecule type" value="Genomic_DNA"/>
</dbReference>
<evidence type="ECO:0000313" key="1">
    <source>
        <dbReference type="EMBL" id="MDQ0467588.1"/>
    </source>
</evidence>
<organism evidence="1 2">
    <name type="scientific">Labrys wisconsinensis</name>
    <dbReference type="NCBI Taxonomy" id="425677"/>
    <lineage>
        <taxon>Bacteria</taxon>
        <taxon>Pseudomonadati</taxon>
        <taxon>Pseudomonadota</taxon>
        <taxon>Alphaproteobacteria</taxon>
        <taxon>Hyphomicrobiales</taxon>
        <taxon>Xanthobacteraceae</taxon>
        <taxon>Labrys</taxon>
    </lineage>
</organism>
<dbReference type="InterPro" id="IPR037171">
    <property type="entry name" value="NagB/RpiA_transferase-like"/>
</dbReference>
<gene>
    <name evidence="1" type="ORF">QO011_000583</name>
</gene>
<keyword evidence="2" id="KW-1185">Reference proteome</keyword>
<protein>
    <submittedName>
        <fullName evidence="1">5-formyltetrahydrofolate cyclo-ligase</fullName>
        <ecNumber evidence="1">6.3.3.2</ecNumber>
    </submittedName>
</protein>
<dbReference type="PANTHER" id="PTHR13017:SF0">
    <property type="entry name" value="METHENYLTETRAHYDROFOLATE SYNTHASE DOMAIN-CONTAINING PROTEIN"/>
    <property type="match status" value="1"/>
</dbReference>
<dbReference type="SUPFAM" id="SSF100950">
    <property type="entry name" value="NagB/RpiA/CoA transferase-like"/>
    <property type="match status" value="1"/>
</dbReference>
<comment type="caution">
    <text evidence="1">The sequence shown here is derived from an EMBL/GenBank/DDBJ whole genome shotgun (WGS) entry which is preliminary data.</text>
</comment>
<dbReference type="PANTHER" id="PTHR13017">
    <property type="entry name" value="5-FORMYLTETRAHYDROFOLATE CYCLO-LIGASE-RELATED"/>
    <property type="match status" value="1"/>
</dbReference>
<sequence length="248" mass="27788">MDQKASVRERVWSELRQVALPDSRHHFDFGEFIADFVGGEQACARLRADRCYREARLIFITPDNCLERLRFDALRDGKTVLMTTYGIRRGFWVLDPAAIAPDLHLYAATLDGMERVGRPVDLRAIAGMPPVDYLVTGTGAINLQGVRLGKGHGFFDAEWGMLYRLGRVTPQTPVAAVVHDCQVLDEPLHPEIFDTVADLVFTPTRTLRVKAPHKPTCGILWDRLDPRMFETIPPLQELQALEAQGGPG</sequence>
<dbReference type="RefSeq" id="WP_307267420.1">
    <property type="nucleotide sequence ID" value="NZ_JAUSVX010000001.1"/>
</dbReference>
<reference evidence="1 2" key="1">
    <citation type="submission" date="2023-07" db="EMBL/GenBank/DDBJ databases">
        <title>Genomic Encyclopedia of Type Strains, Phase IV (KMG-IV): sequencing the most valuable type-strain genomes for metagenomic binning, comparative biology and taxonomic classification.</title>
        <authorList>
            <person name="Goeker M."/>
        </authorList>
    </citation>
    <scope>NUCLEOTIDE SEQUENCE [LARGE SCALE GENOMIC DNA]</scope>
    <source>
        <strain evidence="1 2">DSM 19619</strain>
    </source>
</reference>
<dbReference type="Gene3D" id="3.40.50.10420">
    <property type="entry name" value="NagB/RpiA/CoA transferase-like"/>
    <property type="match status" value="1"/>
</dbReference>
<dbReference type="GO" id="GO:0030272">
    <property type="term" value="F:5-formyltetrahydrofolate cyclo-ligase activity"/>
    <property type="evidence" value="ECO:0007669"/>
    <property type="project" value="UniProtKB-EC"/>
</dbReference>
<accession>A0ABU0IZZ9</accession>
<keyword evidence="1" id="KW-0436">Ligase</keyword>
<dbReference type="EC" id="6.3.3.2" evidence="1"/>
<dbReference type="InterPro" id="IPR024185">
    <property type="entry name" value="FTHF_cligase-like_sf"/>
</dbReference>